<evidence type="ECO:0000313" key="2">
    <source>
        <dbReference type="EMBL" id="PAV92769.1"/>
    </source>
</evidence>
<evidence type="ECO:0000256" key="1">
    <source>
        <dbReference type="SAM" id="MobiDB-lite"/>
    </source>
</evidence>
<keyword evidence="3" id="KW-1185">Reference proteome</keyword>
<organism evidence="2 3">
    <name type="scientific">Diploscapter pachys</name>
    <dbReference type="NCBI Taxonomy" id="2018661"/>
    <lineage>
        <taxon>Eukaryota</taxon>
        <taxon>Metazoa</taxon>
        <taxon>Ecdysozoa</taxon>
        <taxon>Nematoda</taxon>
        <taxon>Chromadorea</taxon>
        <taxon>Rhabditida</taxon>
        <taxon>Rhabditina</taxon>
        <taxon>Rhabditomorpha</taxon>
        <taxon>Rhabditoidea</taxon>
        <taxon>Rhabditidae</taxon>
        <taxon>Diploscapter</taxon>
    </lineage>
</organism>
<feature type="compositionally biased region" description="Basic and acidic residues" evidence="1">
    <location>
        <begin position="93"/>
        <end position="107"/>
    </location>
</feature>
<sequence>MLNQCMTKYYENEVQTIAMRNNIMKSELKRMEQLVREKEMKVDRLTVFFRNEQINSIKIKMKYFQEELSSTHKGYQEQLIQLTEHVAELNSKLARDAEGDKGKETGKQNKGLKSLFKS</sequence>
<gene>
    <name evidence="2" type="ORF">WR25_19781</name>
</gene>
<evidence type="ECO:0000313" key="3">
    <source>
        <dbReference type="Proteomes" id="UP000218231"/>
    </source>
</evidence>
<name>A0A2A2M2W2_9BILA</name>
<dbReference type="OrthoDB" id="5566667at2759"/>
<dbReference type="EMBL" id="LIAE01006026">
    <property type="protein sequence ID" value="PAV92769.1"/>
    <property type="molecule type" value="Genomic_DNA"/>
</dbReference>
<reference evidence="2 3" key="1">
    <citation type="journal article" date="2017" name="Curr. Biol.">
        <title>Genome architecture and evolution of a unichromosomal asexual nematode.</title>
        <authorList>
            <person name="Fradin H."/>
            <person name="Zegar C."/>
            <person name="Gutwein M."/>
            <person name="Lucas J."/>
            <person name="Kovtun M."/>
            <person name="Corcoran D."/>
            <person name="Baugh L.R."/>
            <person name="Kiontke K."/>
            <person name="Gunsalus K."/>
            <person name="Fitch D.H."/>
            <person name="Piano F."/>
        </authorList>
    </citation>
    <scope>NUCLEOTIDE SEQUENCE [LARGE SCALE GENOMIC DNA]</scope>
    <source>
        <strain evidence="2">PF1309</strain>
    </source>
</reference>
<feature type="region of interest" description="Disordered" evidence="1">
    <location>
        <begin position="93"/>
        <end position="118"/>
    </location>
</feature>
<accession>A0A2A2M2W2</accession>
<dbReference type="AlphaFoldDB" id="A0A2A2M2W2"/>
<proteinExistence type="predicted"/>
<comment type="caution">
    <text evidence="2">The sequence shown here is derived from an EMBL/GenBank/DDBJ whole genome shotgun (WGS) entry which is preliminary data.</text>
</comment>
<dbReference type="Proteomes" id="UP000218231">
    <property type="component" value="Unassembled WGS sequence"/>
</dbReference>
<protein>
    <submittedName>
        <fullName evidence="2">Uncharacterized protein</fullName>
    </submittedName>
</protein>